<evidence type="ECO:0000313" key="2">
    <source>
        <dbReference type="EMBL" id="WPX97002.1"/>
    </source>
</evidence>
<dbReference type="Proteomes" id="UP001327219">
    <property type="component" value="Chromosome"/>
</dbReference>
<dbReference type="Pfam" id="PF02559">
    <property type="entry name" value="CarD_TRCF_RID"/>
    <property type="match status" value="1"/>
</dbReference>
<dbReference type="EMBL" id="CP110820">
    <property type="protein sequence ID" value="WPX97002.1"/>
    <property type="molecule type" value="Genomic_DNA"/>
</dbReference>
<evidence type="ECO:0000313" key="3">
    <source>
        <dbReference type="Proteomes" id="UP001327219"/>
    </source>
</evidence>
<dbReference type="Gene3D" id="1.20.58.1290">
    <property type="entry name" value="CarD-like, C-terminal domain"/>
    <property type="match status" value="1"/>
</dbReference>
<protein>
    <submittedName>
        <fullName evidence="2">CarD family transcriptional regulator</fullName>
    </submittedName>
</protein>
<accession>A0ABZ0UM32</accession>
<dbReference type="SMART" id="SM01058">
    <property type="entry name" value="CarD_TRCF"/>
    <property type="match status" value="1"/>
</dbReference>
<feature type="domain" description="CarD-like/TRCF RNAP-interacting" evidence="1">
    <location>
        <begin position="6"/>
        <end position="117"/>
    </location>
</feature>
<dbReference type="InterPro" id="IPR036101">
    <property type="entry name" value="CarD-like/TRCF_RID_sf"/>
</dbReference>
<dbReference type="InterPro" id="IPR042215">
    <property type="entry name" value="CarD-like_C"/>
</dbReference>
<dbReference type="PANTHER" id="PTHR38447">
    <property type="entry name" value="TRANSCRIPTION FACTOR YDEB-RELATED"/>
    <property type="match status" value="1"/>
</dbReference>
<sequence length="166" mass="18913">MPKQLNFQVGDDVVYPTHGVGKITAEEEEKYGGIEVVVYVISFDNTSMTLRVPKSRANKVGLRHLNSNEFLDRALDILSGNEIKLHKGMWSKRVQQYENKINSGDIIAIAEVIKELHVNIEKSERSYSEKVIYNDALERLAGEYAATHKLELNEAINKLRAKLNYH</sequence>
<dbReference type="InterPro" id="IPR052531">
    <property type="entry name" value="CarD-like_regulator"/>
</dbReference>
<dbReference type="InterPro" id="IPR003711">
    <property type="entry name" value="CarD-like/TRCF_RID"/>
</dbReference>
<dbReference type="SUPFAM" id="SSF141259">
    <property type="entry name" value="CarD-like"/>
    <property type="match status" value="1"/>
</dbReference>
<reference evidence="2 3" key="1">
    <citation type="submission" date="2022-11" db="EMBL/GenBank/DDBJ databases">
        <title>Host association and intracellularity evolved multiple times independently in the Rickettsiales.</title>
        <authorList>
            <person name="Castelli M."/>
            <person name="Nardi T."/>
            <person name="Gammuto L."/>
            <person name="Bellinzona G."/>
            <person name="Sabaneyeva E."/>
            <person name="Potekhin A."/>
            <person name="Serra V."/>
            <person name="Petroni G."/>
            <person name="Sassera D."/>
        </authorList>
    </citation>
    <scope>NUCLEOTIDE SEQUENCE [LARGE SCALE GENOMIC DNA]</scope>
    <source>
        <strain evidence="2 3">NDG2</strain>
    </source>
</reference>
<dbReference type="Gene3D" id="2.40.10.170">
    <property type="match status" value="1"/>
</dbReference>
<name>A0ABZ0UM32_9RICK</name>
<gene>
    <name evidence="2" type="ORF">Bandiella_01141</name>
</gene>
<evidence type="ECO:0000259" key="1">
    <source>
        <dbReference type="SMART" id="SM01058"/>
    </source>
</evidence>
<keyword evidence="3" id="KW-1185">Reference proteome</keyword>
<organism evidence="2 3">
    <name type="scientific">Candidatus Bandiella euplotis</name>
    <dbReference type="NCBI Taxonomy" id="1664265"/>
    <lineage>
        <taxon>Bacteria</taxon>
        <taxon>Pseudomonadati</taxon>
        <taxon>Pseudomonadota</taxon>
        <taxon>Alphaproteobacteria</taxon>
        <taxon>Rickettsiales</taxon>
        <taxon>Candidatus Midichloriaceae</taxon>
        <taxon>Candidatus Bandiella</taxon>
    </lineage>
</organism>
<dbReference type="PANTHER" id="PTHR38447:SF1">
    <property type="entry name" value="RNA POLYMERASE-BINDING TRANSCRIPTION FACTOR CARD"/>
    <property type="match status" value="1"/>
</dbReference>
<proteinExistence type="predicted"/>
<dbReference type="Pfam" id="PF21095">
    <property type="entry name" value="CarD_C"/>
    <property type="match status" value="1"/>
</dbReference>
<dbReference type="InterPro" id="IPR048792">
    <property type="entry name" value="CarD_C"/>
</dbReference>